<dbReference type="InterPro" id="IPR002182">
    <property type="entry name" value="NB-ARC"/>
</dbReference>
<dbReference type="Pfam" id="PF00931">
    <property type="entry name" value="NB-ARC"/>
    <property type="match status" value="1"/>
</dbReference>
<comment type="caution">
    <text evidence="2">The sequence shown here is derived from an EMBL/GenBank/DDBJ whole genome shotgun (WGS) entry which is preliminary data.</text>
</comment>
<evidence type="ECO:0000313" key="3">
    <source>
        <dbReference type="Proteomes" id="UP001172101"/>
    </source>
</evidence>
<protein>
    <submittedName>
        <fullName evidence="2">P-loop containing nucleoside triphosphate hydrolase protein</fullName>
    </submittedName>
</protein>
<organism evidence="2 3">
    <name type="scientific">Lasiosphaeria miniovina</name>
    <dbReference type="NCBI Taxonomy" id="1954250"/>
    <lineage>
        <taxon>Eukaryota</taxon>
        <taxon>Fungi</taxon>
        <taxon>Dikarya</taxon>
        <taxon>Ascomycota</taxon>
        <taxon>Pezizomycotina</taxon>
        <taxon>Sordariomycetes</taxon>
        <taxon>Sordariomycetidae</taxon>
        <taxon>Sordariales</taxon>
        <taxon>Lasiosphaeriaceae</taxon>
        <taxon>Lasiosphaeria</taxon>
    </lineage>
</organism>
<feature type="domain" description="NB-ARC" evidence="1">
    <location>
        <begin position="76"/>
        <end position="246"/>
    </location>
</feature>
<dbReference type="GeneID" id="85323778"/>
<dbReference type="RefSeq" id="XP_060292112.1">
    <property type="nucleotide sequence ID" value="XM_060440508.1"/>
</dbReference>
<dbReference type="Gene3D" id="3.40.50.300">
    <property type="entry name" value="P-loop containing nucleotide triphosphate hydrolases"/>
    <property type="match status" value="1"/>
</dbReference>
<keyword evidence="3" id="KW-1185">Reference proteome</keyword>
<sequence>MGIAVRTLQESVLFDVEERIFLPLIYGEGKAHVVHRLRKEIADAMSRDDTPNRQGAMNHVWMVPFERNPFFTGRESELKVLRQALFTGHRTAKVAVTGPGGVGKTQLVLGLVYQIRAEHKNCSVIWIPVTSKESLGQAYLNAARQLSISGCEDDKADIRRLVRDHLSSESAGQWLLVFDNADDVGMWVDKFTPESGCLIDCLPRSSHGSIIFTTRDMKTAVRLAGRNVVEMSEMDEAGGKQLIQKYLVNRGLSSQEDATTLLARLTYLPLAIIQAAVYINANGISLGDYLSLLEEQEEDVIDLLNEDFEDEGRYRDVKNAVATTWFISFEQIRCRDPLAADYLSFMACVDTKDIPQSLLPPGQSRKKETQAIGTLQGYSFVTKRSADSTVNIQQLVHLAMRNWLRKEGLLPDWTCRAIFGSSVKEIDQMERGREDMRAETRQCRVPLIESGQGLILGHLGGTGFGPPPPRLELKQFLVCGGNAPYPKGWTQRLGLSTTSMGNKGPDTEFQERLKEWEADFAVGSFERLFCRVIFLEGMGLEWIRAIY</sequence>
<dbReference type="GO" id="GO:0016787">
    <property type="term" value="F:hydrolase activity"/>
    <property type="evidence" value="ECO:0007669"/>
    <property type="project" value="UniProtKB-KW"/>
</dbReference>
<proteinExistence type="predicted"/>
<dbReference type="InterPro" id="IPR053137">
    <property type="entry name" value="NLR-like"/>
</dbReference>
<keyword evidence="2" id="KW-0378">Hydrolase</keyword>
<accession>A0AA40A0F7</accession>
<dbReference type="InterPro" id="IPR027417">
    <property type="entry name" value="P-loop_NTPase"/>
</dbReference>
<dbReference type="Proteomes" id="UP001172101">
    <property type="component" value="Unassembled WGS sequence"/>
</dbReference>
<dbReference type="GO" id="GO:0043531">
    <property type="term" value="F:ADP binding"/>
    <property type="evidence" value="ECO:0007669"/>
    <property type="project" value="InterPro"/>
</dbReference>
<dbReference type="SUPFAM" id="SSF52540">
    <property type="entry name" value="P-loop containing nucleoside triphosphate hydrolases"/>
    <property type="match status" value="1"/>
</dbReference>
<dbReference type="PANTHER" id="PTHR46082">
    <property type="entry name" value="ATP/GTP-BINDING PROTEIN-RELATED"/>
    <property type="match status" value="1"/>
</dbReference>
<reference evidence="2" key="1">
    <citation type="submission" date="2023-06" db="EMBL/GenBank/DDBJ databases">
        <title>Genome-scale phylogeny and comparative genomics of the fungal order Sordariales.</title>
        <authorList>
            <consortium name="Lawrence Berkeley National Laboratory"/>
            <person name="Hensen N."/>
            <person name="Bonometti L."/>
            <person name="Westerberg I."/>
            <person name="Brannstrom I.O."/>
            <person name="Guillou S."/>
            <person name="Cros-Aarteil S."/>
            <person name="Calhoun S."/>
            <person name="Haridas S."/>
            <person name="Kuo A."/>
            <person name="Mondo S."/>
            <person name="Pangilinan J."/>
            <person name="Riley R."/>
            <person name="LaButti K."/>
            <person name="Andreopoulos B."/>
            <person name="Lipzen A."/>
            <person name="Chen C."/>
            <person name="Yanf M."/>
            <person name="Daum C."/>
            <person name="Ng V."/>
            <person name="Clum A."/>
            <person name="Steindorff A."/>
            <person name="Ohm R."/>
            <person name="Martin F."/>
            <person name="Silar P."/>
            <person name="Natvig D."/>
            <person name="Lalanne C."/>
            <person name="Gautier V."/>
            <person name="Ament-velasquez S.L."/>
            <person name="Kruys A."/>
            <person name="Hutchinson M.I."/>
            <person name="Powell A.J."/>
            <person name="Barry K."/>
            <person name="Miller A.N."/>
            <person name="Grigoriev I.V."/>
            <person name="Debuchy R."/>
            <person name="Gladieux P."/>
            <person name="Thoren M.H."/>
            <person name="Johannesson H."/>
        </authorList>
    </citation>
    <scope>NUCLEOTIDE SEQUENCE</scope>
    <source>
        <strain evidence="2">SMH2392-1A</strain>
    </source>
</reference>
<dbReference type="AlphaFoldDB" id="A0AA40A0F7"/>
<evidence type="ECO:0000259" key="1">
    <source>
        <dbReference type="Pfam" id="PF00931"/>
    </source>
</evidence>
<gene>
    <name evidence="2" type="ORF">B0T26DRAFT_680601</name>
</gene>
<name>A0AA40A0F7_9PEZI</name>
<dbReference type="EMBL" id="JAUIRO010000007">
    <property type="protein sequence ID" value="KAK0707018.1"/>
    <property type="molecule type" value="Genomic_DNA"/>
</dbReference>
<evidence type="ECO:0000313" key="2">
    <source>
        <dbReference type="EMBL" id="KAK0707018.1"/>
    </source>
</evidence>
<dbReference type="PANTHER" id="PTHR46082:SF6">
    <property type="entry name" value="AAA+ ATPASE DOMAIN-CONTAINING PROTEIN-RELATED"/>
    <property type="match status" value="1"/>
</dbReference>